<dbReference type="AlphaFoldDB" id="D7MS13"/>
<sequence length="213" mass="25074">MRGEAQGSSPLINEDKLCHKCPRFGTLWPEAHLTSLCAYERKFLLKNLIQTRNIQLMFLLNMVVECVSIVKTVKNCGVQRRKLHIVGGFRNVTQCSLVLDHVKEEVKNFKFKKAKVKVSTQMMPPPAPLYYDYDNEEEEFEVQPSQRVKMLRLVDGEKNPPMCYIYEVIDRDSTARTFNDRDKSYKDAFEIMYMRWNYQLHHPLHAAEYFLNS</sequence>
<evidence type="ECO:0000313" key="2">
    <source>
        <dbReference type="Proteomes" id="UP000008694"/>
    </source>
</evidence>
<dbReference type="Proteomes" id="UP000008694">
    <property type="component" value="Unassembled WGS sequence"/>
</dbReference>
<accession>D7MS13</accession>
<protein>
    <submittedName>
        <fullName evidence="1">Uncharacterized protein</fullName>
    </submittedName>
</protein>
<name>D7MS13_ARALL</name>
<reference evidence="2" key="1">
    <citation type="journal article" date="2011" name="Nat. Genet.">
        <title>The Arabidopsis lyrata genome sequence and the basis of rapid genome size change.</title>
        <authorList>
            <person name="Hu T.T."/>
            <person name="Pattyn P."/>
            <person name="Bakker E.G."/>
            <person name="Cao J."/>
            <person name="Cheng J.-F."/>
            <person name="Clark R.M."/>
            <person name="Fahlgren N."/>
            <person name="Fawcett J.A."/>
            <person name="Grimwood J."/>
            <person name="Gundlach H."/>
            <person name="Haberer G."/>
            <person name="Hollister J.D."/>
            <person name="Ossowski S."/>
            <person name="Ottilar R.P."/>
            <person name="Salamov A.A."/>
            <person name="Schneeberger K."/>
            <person name="Spannagl M."/>
            <person name="Wang X."/>
            <person name="Yang L."/>
            <person name="Nasrallah M.E."/>
            <person name="Bergelson J."/>
            <person name="Carrington J.C."/>
            <person name="Gaut B.S."/>
            <person name="Schmutz J."/>
            <person name="Mayer K.F.X."/>
            <person name="Van de Peer Y."/>
            <person name="Grigoriev I.V."/>
            <person name="Nordborg M."/>
            <person name="Weigel D."/>
            <person name="Guo Y.-L."/>
        </authorList>
    </citation>
    <scope>NUCLEOTIDE SEQUENCE [LARGE SCALE GENOMIC DNA]</scope>
    <source>
        <strain evidence="2">cv. MN47</strain>
    </source>
</reference>
<gene>
    <name evidence="1" type="ORF">ARALYDRAFT_917477</name>
</gene>
<keyword evidence="2" id="KW-1185">Reference proteome</keyword>
<proteinExistence type="predicted"/>
<dbReference type="EMBL" id="GL348720">
    <property type="protein sequence ID" value="EFH40014.1"/>
    <property type="molecule type" value="Genomic_DNA"/>
</dbReference>
<dbReference type="Gramene" id="scaffold_800877.1">
    <property type="protein sequence ID" value="scaffold_800877.1"/>
    <property type="gene ID" value="scaffold_800877.1"/>
</dbReference>
<organism evidence="2">
    <name type="scientific">Arabidopsis lyrata subsp. lyrata</name>
    <name type="common">Lyre-leaved rock-cress</name>
    <dbReference type="NCBI Taxonomy" id="81972"/>
    <lineage>
        <taxon>Eukaryota</taxon>
        <taxon>Viridiplantae</taxon>
        <taxon>Streptophyta</taxon>
        <taxon>Embryophyta</taxon>
        <taxon>Tracheophyta</taxon>
        <taxon>Spermatophyta</taxon>
        <taxon>Magnoliopsida</taxon>
        <taxon>eudicotyledons</taxon>
        <taxon>Gunneridae</taxon>
        <taxon>Pentapetalae</taxon>
        <taxon>rosids</taxon>
        <taxon>malvids</taxon>
        <taxon>Brassicales</taxon>
        <taxon>Brassicaceae</taxon>
        <taxon>Camelineae</taxon>
        <taxon>Arabidopsis</taxon>
    </lineage>
</organism>
<evidence type="ECO:0000313" key="1">
    <source>
        <dbReference type="EMBL" id="EFH40014.1"/>
    </source>
</evidence>
<dbReference type="HOGENOM" id="CLU_1295956_0_0_1"/>